<proteinExistence type="predicted"/>
<accession>A0A914YE86</accession>
<dbReference type="Proteomes" id="UP000887577">
    <property type="component" value="Unplaced"/>
</dbReference>
<dbReference type="WBParaSite" id="PSU_v2.g15719.t1">
    <property type="protein sequence ID" value="PSU_v2.g15719.t1"/>
    <property type="gene ID" value="PSU_v2.g15719"/>
</dbReference>
<evidence type="ECO:0000313" key="3">
    <source>
        <dbReference type="WBParaSite" id="PSU_v2.g15719.t1"/>
    </source>
</evidence>
<keyword evidence="2" id="KW-1185">Reference proteome</keyword>
<sequence length="185" mass="20948">MVSLLLILENQSTSGGSETAVNSGFQLPLSQSFIRNSSTATLDRLCYVLLAELFRRHKKLENIENKRRRPSSSSHGGGIVDEYGSHKKDDVQYKTPKHHGSGNLLSPGISAHWQSSHPGWRDGKYLVEENRWQYRSSNKKGQRLPSENDVEFNTDERWFRNERTPSKSAAPARPVGIFLKGEIIK</sequence>
<evidence type="ECO:0000313" key="2">
    <source>
        <dbReference type="Proteomes" id="UP000887577"/>
    </source>
</evidence>
<dbReference type="AlphaFoldDB" id="A0A914YE86"/>
<organism evidence="2 3">
    <name type="scientific">Panagrolaimus superbus</name>
    <dbReference type="NCBI Taxonomy" id="310955"/>
    <lineage>
        <taxon>Eukaryota</taxon>
        <taxon>Metazoa</taxon>
        <taxon>Ecdysozoa</taxon>
        <taxon>Nematoda</taxon>
        <taxon>Chromadorea</taxon>
        <taxon>Rhabditida</taxon>
        <taxon>Tylenchina</taxon>
        <taxon>Panagrolaimomorpha</taxon>
        <taxon>Panagrolaimoidea</taxon>
        <taxon>Panagrolaimidae</taxon>
        <taxon>Panagrolaimus</taxon>
    </lineage>
</organism>
<name>A0A914YE86_9BILA</name>
<feature type="region of interest" description="Disordered" evidence="1">
    <location>
        <begin position="64"/>
        <end position="85"/>
    </location>
</feature>
<evidence type="ECO:0000256" key="1">
    <source>
        <dbReference type="SAM" id="MobiDB-lite"/>
    </source>
</evidence>
<reference evidence="3" key="1">
    <citation type="submission" date="2022-11" db="UniProtKB">
        <authorList>
            <consortium name="WormBaseParasite"/>
        </authorList>
    </citation>
    <scope>IDENTIFICATION</scope>
</reference>
<protein>
    <submittedName>
        <fullName evidence="3">Uncharacterized protein</fullName>
    </submittedName>
</protein>